<keyword evidence="1" id="KW-1133">Transmembrane helix</keyword>
<evidence type="ECO:0008006" key="4">
    <source>
        <dbReference type="Google" id="ProtNLM"/>
    </source>
</evidence>
<dbReference type="AlphaFoldDB" id="A0A2A2G6N2"/>
<gene>
    <name evidence="2" type="ORF">CK503_12780</name>
</gene>
<evidence type="ECO:0000313" key="3">
    <source>
        <dbReference type="Proteomes" id="UP000218831"/>
    </source>
</evidence>
<dbReference type="RefSeq" id="WP_095607218.1">
    <property type="nucleotide sequence ID" value="NZ_NSKE01000009.1"/>
</dbReference>
<dbReference type="EMBL" id="NSKE01000009">
    <property type="protein sequence ID" value="PAU93291.1"/>
    <property type="molecule type" value="Genomic_DNA"/>
</dbReference>
<protein>
    <recommendedName>
        <fullName evidence="4">Type 4 fimbrial biogenesis protein PilX N-terminal domain-containing protein</fullName>
    </recommendedName>
</protein>
<comment type="caution">
    <text evidence="2">The sequence shown here is derived from an EMBL/GenBank/DDBJ whole genome shotgun (WGS) entry which is preliminary data.</text>
</comment>
<keyword evidence="1" id="KW-0812">Transmembrane</keyword>
<organism evidence="2 3">
    <name type="scientific">Fodinibius salipaludis</name>
    <dbReference type="NCBI Taxonomy" id="2032627"/>
    <lineage>
        <taxon>Bacteria</taxon>
        <taxon>Pseudomonadati</taxon>
        <taxon>Balneolota</taxon>
        <taxon>Balneolia</taxon>
        <taxon>Balneolales</taxon>
        <taxon>Balneolaceae</taxon>
        <taxon>Fodinibius</taxon>
    </lineage>
</organism>
<dbReference type="Proteomes" id="UP000218831">
    <property type="component" value="Unassembled WGS sequence"/>
</dbReference>
<dbReference type="OrthoDB" id="1524894at2"/>
<keyword evidence="1" id="KW-0472">Membrane</keyword>
<proteinExistence type="predicted"/>
<reference evidence="2 3" key="1">
    <citation type="submission" date="2017-08" db="EMBL/GenBank/DDBJ databases">
        <title>Aliifodinibius alkalisoli sp. nov., isolated from saline alkaline soil.</title>
        <authorList>
            <person name="Liu D."/>
            <person name="Zhang G."/>
        </authorList>
    </citation>
    <scope>NUCLEOTIDE SEQUENCE [LARGE SCALE GENOMIC DNA]</scope>
    <source>
        <strain evidence="2 3">WN023</strain>
    </source>
</reference>
<keyword evidence="3" id="KW-1185">Reference proteome</keyword>
<evidence type="ECO:0000313" key="2">
    <source>
        <dbReference type="EMBL" id="PAU93291.1"/>
    </source>
</evidence>
<name>A0A2A2G6N2_9BACT</name>
<sequence length="134" mass="15254">MNDYSDIIFLMGAMVIFSLLSVNTSRMFQMNNRVQMEAEIEYHAVSIAQNEIDRVRWIESESAFDNYVNNSFPKEVPIAINNDTLFYDVGMDVTDINISGSNTTNKKATVTVTNKFLETNDTGVKLQFIKSFTN</sequence>
<feature type="transmembrane region" description="Helical" evidence="1">
    <location>
        <begin position="6"/>
        <end position="23"/>
    </location>
</feature>
<evidence type="ECO:0000256" key="1">
    <source>
        <dbReference type="SAM" id="Phobius"/>
    </source>
</evidence>
<accession>A0A2A2G6N2</accession>